<reference evidence="2" key="2">
    <citation type="submission" date="2023-06" db="EMBL/GenBank/DDBJ databases">
        <authorList>
            <person name="Swenson N.G."/>
            <person name="Wegrzyn J.L."/>
            <person name="Mcevoy S.L."/>
        </authorList>
    </citation>
    <scope>NUCLEOTIDE SEQUENCE</scope>
    <source>
        <strain evidence="2">NS2018</strain>
        <tissue evidence="2">Leaf</tissue>
    </source>
</reference>
<gene>
    <name evidence="2" type="ORF">LWI29_016637</name>
</gene>
<dbReference type="Proteomes" id="UP001168877">
    <property type="component" value="Unassembled WGS sequence"/>
</dbReference>
<dbReference type="EMBL" id="JAUESC010000387">
    <property type="protein sequence ID" value="KAK0573984.1"/>
    <property type="molecule type" value="Genomic_DNA"/>
</dbReference>
<proteinExistence type="predicted"/>
<evidence type="ECO:0000313" key="3">
    <source>
        <dbReference type="Proteomes" id="UP001168877"/>
    </source>
</evidence>
<dbReference type="AlphaFoldDB" id="A0AA39UTN5"/>
<evidence type="ECO:0000256" key="1">
    <source>
        <dbReference type="SAM" id="MobiDB-lite"/>
    </source>
</evidence>
<reference evidence="2" key="1">
    <citation type="journal article" date="2022" name="Plant J.">
        <title>Strategies of tolerance reflected in two North American maple genomes.</title>
        <authorList>
            <person name="McEvoy S.L."/>
            <person name="Sezen U.U."/>
            <person name="Trouern-Trend A."/>
            <person name="McMahon S.M."/>
            <person name="Schaberg P.G."/>
            <person name="Yang J."/>
            <person name="Wegrzyn J.L."/>
            <person name="Swenson N.G."/>
        </authorList>
    </citation>
    <scope>NUCLEOTIDE SEQUENCE</scope>
    <source>
        <strain evidence="2">NS2018</strain>
    </source>
</reference>
<organism evidence="2 3">
    <name type="scientific">Acer saccharum</name>
    <name type="common">Sugar maple</name>
    <dbReference type="NCBI Taxonomy" id="4024"/>
    <lineage>
        <taxon>Eukaryota</taxon>
        <taxon>Viridiplantae</taxon>
        <taxon>Streptophyta</taxon>
        <taxon>Embryophyta</taxon>
        <taxon>Tracheophyta</taxon>
        <taxon>Spermatophyta</taxon>
        <taxon>Magnoliopsida</taxon>
        <taxon>eudicotyledons</taxon>
        <taxon>Gunneridae</taxon>
        <taxon>Pentapetalae</taxon>
        <taxon>rosids</taxon>
        <taxon>malvids</taxon>
        <taxon>Sapindales</taxon>
        <taxon>Sapindaceae</taxon>
        <taxon>Hippocastanoideae</taxon>
        <taxon>Acereae</taxon>
        <taxon>Acer</taxon>
    </lineage>
</organism>
<name>A0AA39UTN5_ACESA</name>
<feature type="compositionally biased region" description="Basic residues" evidence="1">
    <location>
        <begin position="1"/>
        <end position="21"/>
    </location>
</feature>
<sequence>MKKKGRSQCFSAKRHNMRTRSSKVGESIPLQENSSFSKKGEDQKVGNSKSDKEASLHEDETVVVDIEGNSLVWNLEEEIARVIENRVALGFDFNGKEKTSTLIPLPPDLSVFYPSCLLSSHTQSQSLDSLQWRLLNSLDSKGDNGCLRLVTRFTRLVSFVDLLALVNLQDWFASSS</sequence>
<feature type="compositionally biased region" description="Basic and acidic residues" evidence="1">
    <location>
        <begin position="38"/>
        <end position="58"/>
    </location>
</feature>
<keyword evidence="3" id="KW-1185">Reference proteome</keyword>
<evidence type="ECO:0000313" key="2">
    <source>
        <dbReference type="EMBL" id="KAK0573984.1"/>
    </source>
</evidence>
<comment type="caution">
    <text evidence="2">The sequence shown here is derived from an EMBL/GenBank/DDBJ whole genome shotgun (WGS) entry which is preliminary data.</text>
</comment>
<feature type="region of interest" description="Disordered" evidence="1">
    <location>
        <begin position="1"/>
        <end position="58"/>
    </location>
</feature>
<accession>A0AA39UTN5</accession>
<protein>
    <submittedName>
        <fullName evidence="2">Uncharacterized protein</fullName>
    </submittedName>
</protein>